<evidence type="ECO:0000256" key="2">
    <source>
        <dbReference type="ARBA" id="ARBA00023125"/>
    </source>
</evidence>
<dbReference type="AlphaFoldDB" id="A0A0T5VKE2"/>
<dbReference type="InterPro" id="IPR035386">
    <property type="entry name" value="Arm-DNA-bind_5"/>
</dbReference>
<dbReference type="InterPro" id="IPR002104">
    <property type="entry name" value="Integrase_catalytic"/>
</dbReference>
<keyword evidence="6" id="KW-1185">Reference proteome</keyword>
<dbReference type="CDD" id="cd01185">
    <property type="entry name" value="INTN1_C_like"/>
    <property type="match status" value="1"/>
</dbReference>
<gene>
    <name evidence="5" type="ORF">ASU31_20290</name>
</gene>
<evidence type="ECO:0000313" key="5">
    <source>
        <dbReference type="EMBL" id="KRT14348.1"/>
    </source>
</evidence>
<dbReference type="RefSeq" id="WP_057934086.1">
    <property type="nucleotide sequence ID" value="NZ_LMZQ01000020.1"/>
</dbReference>
<dbReference type="InterPro" id="IPR050090">
    <property type="entry name" value="Tyrosine_recombinase_XerCD"/>
</dbReference>
<dbReference type="Gene3D" id="1.10.443.10">
    <property type="entry name" value="Intergrase catalytic core"/>
    <property type="match status" value="1"/>
</dbReference>
<name>A0A0T5VKE2_9SPHI</name>
<dbReference type="OrthoDB" id="892893at2"/>
<dbReference type="GO" id="GO:0003677">
    <property type="term" value="F:DNA binding"/>
    <property type="evidence" value="ECO:0007669"/>
    <property type="project" value="UniProtKB-KW"/>
</dbReference>
<dbReference type="Pfam" id="PF17293">
    <property type="entry name" value="Arm-DNA-bind_5"/>
    <property type="match status" value="1"/>
</dbReference>
<dbReference type="Proteomes" id="UP000051950">
    <property type="component" value="Unassembled WGS sequence"/>
</dbReference>
<organism evidence="5 6">
    <name type="scientific">Pedobacter ginsenosidimutans</name>
    <dbReference type="NCBI Taxonomy" id="687842"/>
    <lineage>
        <taxon>Bacteria</taxon>
        <taxon>Pseudomonadati</taxon>
        <taxon>Bacteroidota</taxon>
        <taxon>Sphingobacteriia</taxon>
        <taxon>Sphingobacteriales</taxon>
        <taxon>Sphingobacteriaceae</taxon>
        <taxon>Pedobacter</taxon>
    </lineage>
</organism>
<dbReference type="InterPro" id="IPR025269">
    <property type="entry name" value="SAM-like_dom"/>
</dbReference>
<dbReference type="Gene3D" id="1.10.150.130">
    <property type="match status" value="1"/>
</dbReference>
<dbReference type="SUPFAM" id="SSF56349">
    <property type="entry name" value="DNA breaking-rejoining enzymes"/>
    <property type="match status" value="1"/>
</dbReference>
<keyword evidence="3" id="KW-0233">DNA recombination</keyword>
<dbReference type="PANTHER" id="PTHR30349:SF64">
    <property type="entry name" value="PROPHAGE INTEGRASE INTD-RELATED"/>
    <property type="match status" value="1"/>
</dbReference>
<accession>A0A0T5VKE2</accession>
<dbReference type="PANTHER" id="PTHR30349">
    <property type="entry name" value="PHAGE INTEGRASE-RELATED"/>
    <property type="match status" value="1"/>
</dbReference>
<comment type="caution">
    <text evidence="5">The sequence shown here is derived from an EMBL/GenBank/DDBJ whole genome shotgun (WGS) entry which is preliminary data.</text>
</comment>
<evidence type="ECO:0000313" key="6">
    <source>
        <dbReference type="Proteomes" id="UP000051950"/>
    </source>
</evidence>
<comment type="similarity">
    <text evidence="1">Belongs to the 'phage' integrase family.</text>
</comment>
<dbReference type="EMBL" id="LMZQ01000020">
    <property type="protein sequence ID" value="KRT14348.1"/>
    <property type="molecule type" value="Genomic_DNA"/>
</dbReference>
<dbReference type="GO" id="GO:0006310">
    <property type="term" value="P:DNA recombination"/>
    <property type="evidence" value="ECO:0007669"/>
    <property type="project" value="UniProtKB-KW"/>
</dbReference>
<keyword evidence="2" id="KW-0238">DNA-binding</keyword>
<reference evidence="5 6" key="1">
    <citation type="submission" date="2015-11" db="EMBL/GenBank/DDBJ databases">
        <title>Sequence of Pedobacter ginsenosidimutans.</title>
        <authorList>
            <person name="Carson E."/>
            <person name="Keyser V."/>
            <person name="Newman J."/>
            <person name="Miller J."/>
        </authorList>
    </citation>
    <scope>NUCLEOTIDE SEQUENCE [LARGE SCALE GENOMIC DNA]</scope>
    <source>
        <strain evidence="5 6">KACC 14530</strain>
    </source>
</reference>
<dbReference type="STRING" id="687842.ASU31_20290"/>
<dbReference type="InterPro" id="IPR011010">
    <property type="entry name" value="DNA_brk_join_enz"/>
</dbReference>
<dbReference type="GO" id="GO:0015074">
    <property type="term" value="P:DNA integration"/>
    <property type="evidence" value="ECO:0007669"/>
    <property type="project" value="InterPro"/>
</dbReference>
<evidence type="ECO:0000256" key="3">
    <source>
        <dbReference type="ARBA" id="ARBA00023172"/>
    </source>
</evidence>
<evidence type="ECO:0000256" key="1">
    <source>
        <dbReference type="ARBA" id="ARBA00008857"/>
    </source>
</evidence>
<dbReference type="Pfam" id="PF00589">
    <property type="entry name" value="Phage_integrase"/>
    <property type="match status" value="1"/>
</dbReference>
<dbReference type="PROSITE" id="PS51898">
    <property type="entry name" value="TYR_RECOMBINASE"/>
    <property type="match status" value="1"/>
</dbReference>
<feature type="domain" description="Tyr recombinase" evidence="4">
    <location>
        <begin position="217"/>
        <end position="395"/>
    </location>
</feature>
<dbReference type="InterPro" id="IPR010998">
    <property type="entry name" value="Integrase_recombinase_N"/>
</dbReference>
<sequence>MKRNFSLLFFLKRGKTDPQGISSIYMRITIEKKRAEIATGKVCQDVDWENGKIKGNTALAKTLNTYLHQMELKVHNSHRQLMIRDEDITAEAVMNEFLGKSIKVRMLTEVFEVHNKEMKELLGIEFAPMTLLRYQTALRHVKQYLIEKHKIKDIDIRKINHEFLADYDFFLRTTRKCNNNSAVKYIKNLKKIIKLCLANGWINRDPFANFKAKVKVVERPCLSQEQISKLETLEFGNERLDRVKDIFLFSCYTGLAYIDIYQLKRSEIIIRNENEKWLVTNRQKTGTPTRVPLLPKAVVLLSKYENHPQCADIDKAFPVSSNQKMNAYLKEIADLCGINFTLSYHIARHTFATTITLQNGVPIETVSKMLGHKDIRTTQHYAKTLDIKVGKDMAVLSEKLAMGKPASKNTVYSYTITK</sequence>
<dbReference type="Pfam" id="PF13102">
    <property type="entry name" value="Phage_int_SAM_5"/>
    <property type="match status" value="1"/>
</dbReference>
<dbReference type="InterPro" id="IPR013762">
    <property type="entry name" value="Integrase-like_cat_sf"/>
</dbReference>
<evidence type="ECO:0000259" key="4">
    <source>
        <dbReference type="PROSITE" id="PS51898"/>
    </source>
</evidence>
<proteinExistence type="inferred from homology"/>
<protein>
    <submittedName>
        <fullName evidence="5">Recombinase</fullName>
    </submittedName>
</protein>